<keyword evidence="6" id="KW-0732">Signal</keyword>
<dbReference type="PANTHER" id="PTHR35889">
    <property type="entry name" value="CYCLOINULO-OLIGOSACCHARIDE FRUCTANOTRANSFERASE-RELATED"/>
    <property type="match status" value="1"/>
</dbReference>
<dbReference type="InterPro" id="IPR011444">
    <property type="entry name" value="DUF1549"/>
</dbReference>
<dbReference type="AlphaFoldDB" id="B9XB22"/>
<feature type="signal peptide" evidence="6">
    <location>
        <begin position="1"/>
        <end position="37"/>
    </location>
</feature>
<gene>
    <name evidence="8" type="ORF">Cflav_PD5342</name>
</gene>
<dbReference type="STRING" id="320771.Cflav_PD5342"/>
<dbReference type="InterPro" id="IPR011429">
    <property type="entry name" value="Cyt_c_Planctomycete-type"/>
</dbReference>
<dbReference type="Pfam" id="PF07635">
    <property type="entry name" value="PSCyt1"/>
    <property type="match status" value="1"/>
</dbReference>
<evidence type="ECO:0000256" key="1">
    <source>
        <dbReference type="ARBA" id="ARBA00022723"/>
    </source>
</evidence>
<dbReference type="InterPro" id="IPR009056">
    <property type="entry name" value="Cyt_c-like_dom"/>
</dbReference>
<dbReference type="Proteomes" id="UP000003688">
    <property type="component" value="Unassembled WGS sequence"/>
</dbReference>
<feature type="domain" description="Cytochrome c" evidence="7">
    <location>
        <begin position="41"/>
        <end position="141"/>
    </location>
</feature>
<evidence type="ECO:0000256" key="4">
    <source>
        <dbReference type="SAM" id="Coils"/>
    </source>
</evidence>
<dbReference type="Pfam" id="PF07583">
    <property type="entry name" value="PSCyt2"/>
    <property type="match status" value="1"/>
</dbReference>
<dbReference type="OrthoDB" id="174024at2"/>
<dbReference type="PANTHER" id="PTHR35889:SF3">
    <property type="entry name" value="F-BOX DOMAIN-CONTAINING PROTEIN"/>
    <property type="match status" value="1"/>
</dbReference>
<organism evidence="8 9">
    <name type="scientific">Pedosphaera parvula (strain Ellin514)</name>
    <dbReference type="NCBI Taxonomy" id="320771"/>
    <lineage>
        <taxon>Bacteria</taxon>
        <taxon>Pseudomonadati</taxon>
        <taxon>Verrucomicrobiota</taxon>
        <taxon>Pedosphaerae</taxon>
        <taxon>Pedosphaerales</taxon>
        <taxon>Pedosphaeraceae</taxon>
        <taxon>Pedosphaera</taxon>
    </lineage>
</organism>
<evidence type="ECO:0000256" key="6">
    <source>
        <dbReference type="SAM" id="SignalP"/>
    </source>
</evidence>
<evidence type="ECO:0000313" key="9">
    <source>
        <dbReference type="Proteomes" id="UP000003688"/>
    </source>
</evidence>
<dbReference type="EMBL" id="ABOX02000003">
    <property type="protein sequence ID" value="EEF62707.1"/>
    <property type="molecule type" value="Genomic_DNA"/>
</dbReference>
<keyword evidence="9" id="KW-1185">Reference proteome</keyword>
<comment type="caution">
    <text evidence="8">The sequence shown here is derived from an EMBL/GenBank/DDBJ whole genome shotgun (WGS) entry which is preliminary data.</text>
</comment>
<feature type="region of interest" description="Disordered" evidence="5">
    <location>
        <begin position="571"/>
        <end position="590"/>
    </location>
</feature>
<dbReference type="InterPro" id="IPR022655">
    <property type="entry name" value="DUF1553"/>
</dbReference>
<sequence precursor="true">MFGNLFNRPISLKNTQFSWLGSALLALSLSTLSHLQAAEQKLTAEQTEFFEKKIRPILTDNCYKCHSHDSEKVKGGLLLDTRDGLLKGGDTGPAIVAGDLEKSLLIKAVRYKDKDLQMPPSDQQLAANQIQDLETWVKMGAPDPRTTVETSQHSYKVDFDKAKQHWSFQPVRKPSIPDAQDSQNWAQTPIDKFVLATLSTKNLSPSQKADKVTLLRRATFDLIGLPPTPKEVDEFLADDSSDAFAKVVDRLLASPHYGERWGRYWLDLAHFSDTRGTQGNNRDERYPYAYTYRDYVIRAFNEDLPYDQFLIQQIAADKLDLGEDKHALAAMGFLTSGNRFNNQINDIIDDRIDIIGKSTMALTVTCARCHDHKFDPIPTKDYYALHGVFNSSTEPKEEPLIEKPRNSAAYQAFQTEYTARKAAAQEFRDEMGKKLKAEMIGKSGSYLLALNEYKRKTNDISRAAFLEKRGLNAQLGAAWENSLKNWEKRHNPIFAPWIAFAQLQPDEFASKAKDLSAMFYTNKEKGKPINPLISRMFSSAPTSLGQVAARYNSVFNDIEERWQEVMSGYEARKKNSTTPAPEPKGLSDTDQEQVRQLMYANGSPMLLDDQRLNAFINRENKLRNKRDELEKAVTELLVSHPGSPARASVLEDTEKPKDSVVFIKGNPGNRGPQVQRHFLTILSGDDCPPFRDGSGRLELAKDIASRNNPLTARVMVNRIWLHHFGEGLVRTPDDFGTRGDTPSHPELLDYLASYFVEEGWSIKKMHRLIMLSSVYQQSSDNSPRYDVIDPDNRWLWRQNRRRLDFESLRDTILAIGGDLDLTIGGKSVKLDAEPYSLRRTIYGFVDRKNVPNMFQAFDFASPDLTTGKRETTVVPQQALFMMNSPLVIEQARNVIRRVDVKSQPGAEARVKTLYELIYQREPTEIETRLAMEYLRSDATTEWQTNAAAAWAYGYGEYDASMHRTKLFIPMTTYAGRSWQPDSKNADARLKGMNLTPDGGMPGKLFAVIRRWTCPRDGFISIDGILNHPAKDGDGVQGRIVSSRLGEIGTFVAFKSQVPVRLPRLNVKRGDVIDFIVECRENPRNDAFKWAPIIKMEPTTTMAKDCVMEWNAAKNFSGDMQAKHLGTWDKFAQVLLETNELTFIN</sequence>
<reference evidence="8 9" key="1">
    <citation type="journal article" date="2011" name="J. Bacteriol.">
        <title>Genome sequence of 'Pedosphaera parvula' Ellin514, an aerobic Verrucomicrobial isolate from pasture soil.</title>
        <authorList>
            <person name="Kant R."/>
            <person name="van Passel M.W."/>
            <person name="Sangwan P."/>
            <person name="Palva A."/>
            <person name="Lucas S."/>
            <person name="Copeland A."/>
            <person name="Lapidus A."/>
            <person name="Glavina Del Rio T."/>
            <person name="Dalin E."/>
            <person name="Tice H."/>
            <person name="Bruce D."/>
            <person name="Goodwin L."/>
            <person name="Pitluck S."/>
            <person name="Chertkov O."/>
            <person name="Larimer F.W."/>
            <person name="Land M.L."/>
            <person name="Hauser L."/>
            <person name="Brettin T.S."/>
            <person name="Detter J.C."/>
            <person name="Han S."/>
            <person name="de Vos W.M."/>
            <person name="Janssen P.H."/>
            <person name="Smidt H."/>
        </authorList>
    </citation>
    <scope>NUCLEOTIDE SEQUENCE [LARGE SCALE GENOMIC DNA]</scope>
    <source>
        <strain evidence="8 9">Ellin514</strain>
    </source>
</reference>
<evidence type="ECO:0000256" key="3">
    <source>
        <dbReference type="PROSITE-ProRule" id="PRU00433"/>
    </source>
</evidence>
<proteinExistence type="predicted"/>
<feature type="coiled-coil region" evidence="4">
    <location>
        <begin position="612"/>
        <end position="639"/>
    </location>
</feature>
<protein>
    <recommendedName>
        <fullName evidence="7">Cytochrome c domain-containing protein</fullName>
    </recommendedName>
</protein>
<evidence type="ECO:0000256" key="2">
    <source>
        <dbReference type="ARBA" id="ARBA00023004"/>
    </source>
</evidence>
<feature type="chain" id="PRO_5002894725" description="Cytochrome c domain-containing protein" evidence="6">
    <location>
        <begin position="38"/>
        <end position="1144"/>
    </location>
</feature>
<keyword evidence="4" id="KW-0175">Coiled coil</keyword>
<accession>B9XB22</accession>
<evidence type="ECO:0000256" key="5">
    <source>
        <dbReference type="SAM" id="MobiDB-lite"/>
    </source>
</evidence>
<keyword evidence="3" id="KW-0349">Heme</keyword>
<keyword evidence="2 3" id="KW-0408">Iron</keyword>
<keyword evidence="1 3" id="KW-0479">Metal-binding</keyword>
<evidence type="ECO:0000259" key="7">
    <source>
        <dbReference type="PROSITE" id="PS51007"/>
    </source>
</evidence>
<dbReference type="GO" id="GO:0046872">
    <property type="term" value="F:metal ion binding"/>
    <property type="evidence" value="ECO:0007669"/>
    <property type="project" value="UniProtKB-KW"/>
</dbReference>
<dbReference type="PROSITE" id="PS51007">
    <property type="entry name" value="CYTC"/>
    <property type="match status" value="1"/>
</dbReference>
<dbReference type="GO" id="GO:0009055">
    <property type="term" value="F:electron transfer activity"/>
    <property type="evidence" value="ECO:0007669"/>
    <property type="project" value="InterPro"/>
</dbReference>
<dbReference type="Pfam" id="PF07587">
    <property type="entry name" value="PSD1"/>
    <property type="match status" value="1"/>
</dbReference>
<name>B9XB22_PEDPL</name>
<dbReference type="GO" id="GO:0020037">
    <property type="term" value="F:heme binding"/>
    <property type="evidence" value="ECO:0007669"/>
    <property type="project" value="InterPro"/>
</dbReference>
<evidence type="ECO:0000313" key="8">
    <source>
        <dbReference type="EMBL" id="EEF62707.1"/>
    </source>
</evidence>